<evidence type="ECO:0000313" key="3">
    <source>
        <dbReference type="EMBL" id="NLR91522.1"/>
    </source>
</evidence>
<dbReference type="PANTHER" id="PTHR37489:SF1">
    <property type="entry name" value="DUF3500 DOMAIN-CONTAINING PROTEIN"/>
    <property type="match status" value="1"/>
</dbReference>
<dbReference type="InterPro" id="IPR021889">
    <property type="entry name" value="DUF3500"/>
</dbReference>
<dbReference type="RefSeq" id="WP_168882241.1">
    <property type="nucleotide sequence ID" value="NZ_JABAIL010000003.1"/>
</dbReference>
<organism evidence="3 4">
    <name type="scientific">Flammeovirga agarivorans</name>
    <dbReference type="NCBI Taxonomy" id="2726742"/>
    <lineage>
        <taxon>Bacteria</taxon>
        <taxon>Pseudomonadati</taxon>
        <taxon>Bacteroidota</taxon>
        <taxon>Cytophagia</taxon>
        <taxon>Cytophagales</taxon>
        <taxon>Flammeovirgaceae</taxon>
        <taxon>Flammeovirga</taxon>
    </lineage>
</organism>
<proteinExistence type="predicted"/>
<accession>A0A7X8SJZ0</accession>
<evidence type="ECO:0000256" key="2">
    <source>
        <dbReference type="SAM" id="SignalP"/>
    </source>
</evidence>
<name>A0A7X8SJZ0_9BACT</name>
<keyword evidence="4" id="KW-1185">Reference proteome</keyword>
<dbReference type="Proteomes" id="UP000585050">
    <property type="component" value="Unassembled WGS sequence"/>
</dbReference>
<feature type="compositionally biased region" description="Polar residues" evidence="1">
    <location>
        <begin position="63"/>
        <end position="79"/>
    </location>
</feature>
<dbReference type="Pfam" id="PF12006">
    <property type="entry name" value="DUF3500"/>
    <property type="match status" value="1"/>
</dbReference>
<comment type="caution">
    <text evidence="3">The sequence shown here is derived from an EMBL/GenBank/DDBJ whole genome shotgun (WGS) entry which is preliminary data.</text>
</comment>
<keyword evidence="2" id="KW-0732">Signal</keyword>
<feature type="chain" id="PRO_5030627950" evidence="2">
    <location>
        <begin position="20"/>
        <end position="474"/>
    </location>
</feature>
<feature type="signal peptide" evidence="2">
    <location>
        <begin position="1"/>
        <end position="19"/>
    </location>
</feature>
<feature type="region of interest" description="Disordered" evidence="1">
    <location>
        <begin position="60"/>
        <end position="88"/>
    </location>
</feature>
<sequence length="474" mass="52221">MKLSNLTLLIILGGLTFTACDETTSNDDEACTETTWYQDSDNDGLGDPDASTEACEQPEGYVANSNDTDDTGGSSTSECDTPGEVDQSTDTEIEAMRQAMLTFRNSLSSSLLSEASTCLDDERLYVWHNTPNSNGSQRDGIIYGDLSDEQMGYFQDLLQLFLSDGGYQKVDEITMLAEGLLSTENGDVWSPDFYSIDMFGDPENSGSWGFQLDGHHLAINFLVHGDQVSMVPAFLGGEPAVSSYNGTEFDIFKDERDLALTLYNGLTDNEAGSAVSSSSHAMEVGPADTPGDVDPYRGDYDYSGFAGTGIKYSDMSADTQANLILVMQEYVYNMETTFADAWWTDIMANIDDTYFVWIDEVDAPSTTSPFYYRIYNPYLWVEYNAENALGGGGADYNHVHTITRIPNNPSTTDGGDYGVFAQIINEGGVKTLYEHYAIADHHKASEMLFDYTVQLSQGQAIEHSHYHGRHTHTH</sequence>
<reference evidence="3 4" key="1">
    <citation type="submission" date="2020-04" db="EMBL/GenBank/DDBJ databases">
        <title>Flammeovirga sp. SR4, a novel species isolated from seawater.</title>
        <authorList>
            <person name="Wang X."/>
        </authorList>
    </citation>
    <scope>NUCLEOTIDE SEQUENCE [LARGE SCALE GENOMIC DNA]</scope>
    <source>
        <strain evidence="3 4">SR4</strain>
    </source>
</reference>
<dbReference type="PROSITE" id="PS51257">
    <property type="entry name" value="PROKAR_LIPOPROTEIN"/>
    <property type="match status" value="1"/>
</dbReference>
<evidence type="ECO:0000256" key="1">
    <source>
        <dbReference type="SAM" id="MobiDB-lite"/>
    </source>
</evidence>
<gene>
    <name evidence="3" type="ORF">HGP29_09910</name>
</gene>
<dbReference type="EMBL" id="JABAIL010000003">
    <property type="protein sequence ID" value="NLR91522.1"/>
    <property type="molecule type" value="Genomic_DNA"/>
</dbReference>
<protein>
    <submittedName>
        <fullName evidence="3">DUF3500 domain-containing protein</fullName>
    </submittedName>
</protein>
<dbReference type="PANTHER" id="PTHR37489">
    <property type="entry name" value="DUF3500 DOMAIN-CONTAINING PROTEIN"/>
    <property type="match status" value="1"/>
</dbReference>
<dbReference type="AlphaFoldDB" id="A0A7X8SJZ0"/>
<evidence type="ECO:0000313" key="4">
    <source>
        <dbReference type="Proteomes" id="UP000585050"/>
    </source>
</evidence>